<dbReference type="SUPFAM" id="SSF54637">
    <property type="entry name" value="Thioesterase/thiol ester dehydrase-isomerase"/>
    <property type="match status" value="1"/>
</dbReference>
<keyword evidence="6" id="KW-1185">Reference proteome</keyword>
<gene>
    <name evidence="5" type="ordered locus">Caur_0532</name>
</gene>
<dbReference type="PANTHER" id="PTHR11049:SF24">
    <property type="entry name" value="CYTOSOLIC ACYL COENZYME A THIOESTER HYDROLASE"/>
    <property type="match status" value="1"/>
</dbReference>
<protein>
    <submittedName>
        <fullName evidence="5">Thioesterase superfamily protein</fullName>
    </submittedName>
</protein>
<dbReference type="GO" id="GO:0052816">
    <property type="term" value="F:long-chain fatty acyl-CoA hydrolase activity"/>
    <property type="evidence" value="ECO:0000318"/>
    <property type="project" value="GO_Central"/>
</dbReference>
<evidence type="ECO:0000256" key="1">
    <source>
        <dbReference type="ARBA" id="ARBA00010458"/>
    </source>
</evidence>
<comment type="similarity">
    <text evidence="1">Belongs to the acyl coenzyme A hydrolase family.</text>
</comment>
<evidence type="ECO:0000256" key="3">
    <source>
        <dbReference type="PROSITE-ProRule" id="PRU01106"/>
    </source>
</evidence>
<dbReference type="EnsemblBacteria" id="ABY33779">
    <property type="protein sequence ID" value="ABY33779"/>
    <property type="gene ID" value="Caur_0532"/>
</dbReference>
<dbReference type="PATRIC" id="fig|324602.8.peg.602"/>
<dbReference type="CDD" id="cd03442">
    <property type="entry name" value="BFIT_BACH"/>
    <property type="match status" value="1"/>
</dbReference>
<dbReference type="GO" id="GO:0005737">
    <property type="term" value="C:cytoplasm"/>
    <property type="evidence" value="ECO:0000318"/>
    <property type="project" value="GO_Central"/>
</dbReference>
<dbReference type="RefSeq" id="WP_012256435.1">
    <property type="nucleotide sequence ID" value="NC_010175.1"/>
</dbReference>
<dbReference type="STRING" id="324602.Caur_0532"/>
<name>A9WEB9_CHLAA</name>
<dbReference type="PROSITE" id="PS51770">
    <property type="entry name" value="HOTDOG_ACOT"/>
    <property type="match status" value="1"/>
</dbReference>
<feature type="domain" description="HotDog ACOT-type" evidence="4">
    <location>
        <begin position="13"/>
        <end position="125"/>
    </location>
</feature>
<dbReference type="eggNOG" id="COG1607">
    <property type="taxonomic scope" value="Bacteria"/>
</dbReference>
<keyword evidence="2 3" id="KW-0378">Hydrolase</keyword>
<dbReference type="Gene3D" id="3.10.129.10">
    <property type="entry name" value="Hotdog Thioesterase"/>
    <property type="match status" value="1"/>
</dbReference>
<dbReference type="GO" id="GO:0005829">
    <property type="term" value="C:cytosol"/>
    <property type="evidence" value="ECO:0000318"/>
    <property type="project" value="GO_Central"/>
</dbReference>
<evidence type="ECO:0000313" key="5">
    <source>
        <dbReference type="EMBL" id="ABY33779.1"/>
    </source>
</evidence>
<dbReference type="InParanoid" id="A9WEB9"/>
<dbReference type="InterPro" id="IPR029069">
    <property type="entry name" value="HotDog_dom_sf"/>
</dbReference>
<dbReference type="Proteomes" id="UP000002008">
    <property type="component" value="Chromosome"/>
</dbReference>
<evidence type="ECO:0000313" key="6">
    <source>
        <dbReference type="Proteomes" id="UP000002008"/>
    </source>
</evidence>
<dbReference type="InterPro" id="IPR006683">
    <property type="entry name" value="Thioestr_dom"/>
</dbReference>
<dbReference type="GO" id="GO:0006637">
    <property type="term" value="P:acyl-CoA metabolic process"/>
    <property type="evidence" value="ECO:0000318"/>
    <property type="project" value="GO_Central"/>
</dbReference>
<dbReference type="PANTHER" id="PTHR11049">
    <property type="entry name" value="ACYL COENZYME A THIOESTER HYDROLASE"/>
    <property type="match status" value="1"/>
</dbReference>
<dbReference type="AlphaFoldDB" id="A9WEB9"/>
<evidence type="ECO:0000259" key="4">
    <source>
        <dbReference type="PROSITE" id="PS51770"/>
    </source>
</evidence>
<dbReference type="GO" id="GO:0009062">
    <property type="term" value="P:fatty acid catabolic process"/>
    <property type="evidence" value="ECO:0000318"/>
    <property type="project" value="GO_Central"/>
</dbReference>
<dbReference type="FunCoup" id="A9WEB9">
    <property type="interactions" value="64"/>
</dbReference>
<dbReference type="Pfam" id="PF03061">
    <property type="entry name" value="4HBT"/>
    <property type="match status" value="1"/>
</dbReference>
<dbReference type="InterPro" id="IPR040170">
    <property type="entry name" value="Cytosol_ACT"/>
</dbReference>
<accession>A9WEB9</accession>
<dbReference type="FunFam" id="3.10.129.10:FF:000047">
    <property type="entry name" value="Acyl-CoA thioester hydrolase"/>
    <property type="match status" value="1"/>
</dbReference>
<dbReference type="HOGENOM" id="CLU_050164_3_1_0"/>
<evidence type="ECO:0000256" key="2">
    <source>
        <dbReference type="ARBA" id="ARBA00022801"/>
    </source>
</evidence>
<dbReference type="EMBL" id="CP000909">
    <property type="protein sequence ID" value="ABY33779.1"/>
    <property type="molecule type" value="Genomic_DNA"/>
</dbReference>
<dbReference type="KEGG" id="cau:Caur_0532"/>
<proteinExistence type="inferred from homology"/>
<organism evidence="5 6">
    <name type="scientific">Chloroflexus aurantiacus (strain ATCC 29366 / DSM 635 / J-10-fl)</name>
    <dbReference type="NCBI Taxonomy" id="324602"/>
    <lineage>
        <taxon>Bacteria</taxon>
        <taxon>Bacillati</taxon>
        <taxon>Chloroflexota</taxon>
        <taxon>Chloroflexia</taxon>
        <taxon>Chloroflexales</taxon>
        <taxon>Chloroflexineae</taxon>
        <taxon>Chloroflexaceae</taxon>
        <taxon>Chloroflexus</taxon>
    </lineage>
</organism>
<dbReference type="InterPro" id="IPR033120">
    <property type="entry name" value="HOTDOG_ACOT"/>
</dbReference>
<sequence length="168" mass="18319">MDNTTFPNRPARAANEERMAEIILPHQTNGYGTMFGGDVMALMDKAAAIAALRFCRLPVVTASTERIDFRTPIGQGEIVEAFSRVIYVGRSSMVVRVHLFAEHPLIGDRRLCTTGYFSMVAINREGGPAPVVPQLLLLDDDARAEHAVGAEIHAAIAARRNSRTTGRS</sequence>
<reference evidence="6" key="1">
    <citation type="journal article" date="2011" name="BMC Genomics">
        <title>Complete genome sequence of the filamentous anoxygenic phototrophic bacterium Chloroflexus aurantiacus.</title>
        <authorList>
            <person name="Tang K.H."/>
            <person name="Barry K."/>
            <person name="Chertkov O."/>
            <person name="Dalin E."/>
            <person name="Han C.S."/>
            <person name="Hauser L.J."/>
            <person name="Honchak B.M."/>
            <person name="Karbach L.E."/>
            <person name="Land M.L."/>
            <person name="Lapidus A."/>
            <person name="Larimer F.W."/>
            <person name="Mikhailova N."/>
            <person name="Pitluck S."/>
            <person name="Pierson B.K."/>
            <person name="Blankenship R.E."/>
        </authorList>
    </citation>
    <scope>NUCLEOTIDE SEQUENCE [LARGE SCALE GENOMIC DNA]</scope>
    <source>
        <strain evidence="6">ATCC 29366 / DSM 635 / J-10-fl</strain>
    </source>
</reference>